<keyword evidence="3" id="KW-0175">Coiled coil</keyword>
<dbReference type="KEGG" id="muo:115468711"/>
<dbReference type="PANTHER" id="PTHR11199:SF2">
    <property type="entry name" value="COHESIN SUBUNIT SA"/>
    <property type="match status" value="1"/>
</dbReference>
<dbReference type="AlphaFoldDB" id="A0A6P7Y0Z4"/>
<dbReference type="InterPro" id="IPR016024">
    <property type="entry name" value="ARM-type_fold"/>
</dbReference>
<comment type="subunit">
    <text evidence="2">Part of the cohesin complex which is composed of a heterodimer between a SMC1 protein (SMC1A or SMC1B) and SMC3, which are attached via their hinge domain, and RAD21 which link them at their heads, and one STAG protein.</text>
</comment>
<dbReference type="Pfam" id="PF21581">
    <property type="entry name" value="SCD"/>
    <property type="match status" value="1"/>
</dbReference>
<keyword evidence="2" id="KW-0131">Cell cycle</keyword>
<sequence length="928" mass="107854">MSKVGITAQNGALRSSQCSLKIPKRKKNVQEESENISRAASQNSGEIVEALTLFEVVSMGKRAIQSVVDDWIEAYKEDQDIALLDLINFFIQCSGCKGMVTAEMFQSRHNSTVINKMSEEFDKETGLQYKKFMAYPWILSVTWPMAMDSENYPLVKPGSYWKKFKTNFSELIVVLMQQSQYNIIYDGYLMDTVISLLTGLAESQVRALRHTSTLAAMKLLTALVSVTLNLHDSFNNNQRLYEVEKNRLTGRRTNYRLDQLEKKKEELEMKHLEIQTMINAVLKGIFLQRYRDVVPDIRALCIEEMGVWMKMCPHMFLNDSYLKYIGWMLNDKQPNVRLKSLLSLQGLYDKKKLISKMDLFTNRFKDRIVSMTLDRDKEVAAEAMKLLIYMSQNCEDVFMSEDCEILYQFVYAAHRPLAAAAGEFLYKRLLSQQRTEEELICGKKGKFGQNARYLKTLLIFFLDNEQLHDHVTYLVDSLWDCASSLLKDWECMTALLLEDCKEEEEGLNNAHKSALIEVIIASMQQAMDGHPPAGRELTRKVLSAKEKKLQFEDCARITEHFILVLPQLLSKYSAHANEVANLLQIPQYFDLDVYCTAHLEKHLDALLKQMKDIAEKHSDLKVLEACSRSYSFLCNEQLIIYSQVCHARNQLIDEFVIKLNQLLDNFLQEGENVCTNEGGICQISTSLRKVAAFYNAHNLTRWNLYNRTSQLLDLEMECRCVPAEVVLPALQCTYYALLWQLTTIMERSSSKETLLLLRTQTMHFCEICRNYLNHNNKAIQEQSFTLLCDLLMILSHQETEDEVLKVLSYSPDSSLQSELLTFIQDHVFIKESKEMKEKWEERKEEDYIKLNQFHQRRRILSSYCKLIVYNVVEMAAATEIYKQYMTSYNEFGDIIKETMSRTQQQNRTERAKTLILCLQQNIKSNWNR</sequence>
<keyword evidence="5" id="KW-1185">Reference proteome</keyword>
<proteinExistence type="inferred from homology"/>
<evidence type="ECO:0000313" key="6">
    <source>
        <dbReference type="RefSeq" id="XP_030056489.1"/>
    </source>
</evidence>
<dbReference type="GeneID" id="115468711"/>
<dbReference type="GO" id="GO:0005634">
    <property type="term" value="C:nucleus"/>
    <property type="evidence" value="ECO:0007669"/>
    <property type="project" value="UniProtKB-SubCell"/>
</dbReference>
<keyword evidence="2" id="KW-0539">Nucleus</keyword>
<dbReference type="InterPro" id="IPR011989">
    <property type="entry name" value="ARM-like"/>
</dbReference>
<dbReference type="GO" id="GO:0051301">
    <property type="term" value="P:cell division"/>
    <property type="evidence" value="ECO:0007669"/>
    <property type="project" value="UniProtKB-UniRule"/>
</dbReference>
<evidence type="ECO:0000259" key="4">
    <source>
        <dbReference type="PROSITE" id="PS51425"/>
    </source>
</evidence>
<dbReference type="InterPro" id="IPR020839">
    <property type="entry name" value="SCD"/>
</dbReference>
<protein>
    <recommendedName>
        <fullName evidence="2">Cohesin subunit SA</fullName>
    </recommendedName>
    <alternativeName>
        <fullName evidence="2">SCC3 homolog</fullName>
    </alternativeName>
    <alternativeName>
        <fullName evidence="2">Stromal antigen</fullName>
    </alternativeName>
</protein>
<evidence type="ECO:0000256" key="1">
    <source>
        <dbReference type="ARBA" id="ARBA00005486"/>
    </source>
</evidence>
<dbReference type="GO" id="GO:0000785">
    <property type="term" value="C:chromatin"/>
    <property type="evidence" value="ECO:0007669"/>
    <property type="project" value="UniProtKB-UniRule"/>
</dbReference>
<dbReference type="Gene3D" id="1.25.10.10">
    <property type="entry name" value="Leucine-rich Repeat Variant"/>
    <property type="match status" value="1"/>
</dbReference>
<dbReference type="InterPro" id="IPR039662">
    <property type="entry name" value="Cohesin_Scc3/SA"/>
</dbReference>
<dbReference type="InParanoid" id="A0A6P7Y0Z4"/>
<dbReference type="GO" id="GO:0007062">
    <property type="term" value="P:sister chromatid cohesion"/>
    <property type="evidence" value="ECO:0007669"/>
    <property type="project" value="UniProtKB-UniRule"/>
</dbReference>
<name>A0A6P7Y0Z4_9AMPH</name>
<dbReference type="Proteomes" id="UP000515156">
    <property type="component" value="Chromosome 4"/>
</dbReference>
<dbReference type="OrthoDB" id="498590at2759"/>
<organism evidence="5 6">
    <name type="scientific">Microcaecilia unicolor</name>
    <dbReference type="NCBI Taxonomy" id="1415580"/>
    <lineage>
        <taxon>Eukaryota</taxon>
        <taxon>Metazoa</taxon>
        <taxon>Chordata</taxon>
        <taxon>Craniata</taxon>
        <taxon>Vertebrata</taxon>
        <taxon>Euteleostomi</taxon>
        <taxon>Amphibia</taxon>
        <taxon>Gymnophiona</taxon>
        <taxon>Siphonopidae</taxon>
        <taxon>Microcaecilia</taxon>
    </lineage>
</organism>
<dbReference type="GO" id="GO:0007059">
    <property type="term" value="P:chromosome segregation"/>
    <property type="evidence" value="ECO:0007669"/>
    <property type="project" value="UniProtKB-KW"/>
</dbReference>
<dbReference type="GO" id="GO:0003682">
    <property type="term" value="F:chromatin binding"/>
    <property type="evidence" value="ECO:0007669"/>
    <property type="project" value="TreeGrafter"/>
</dbReference>
<evidence type="ECO:0000256" key="2">
    <source>
        <dbReference type="RuleBase" id="RU369063"/>
    </source>
</evidence>
<evidence type="ECO:0000256" key="3">
    <source>
        <dbReference type="SAM" id="Coils"/>
    </source>
</evidence>
<dbReference type="PROSITE" id="PS51425">
    <property type="entry name" value="SCD"/>
    <property type="match status" value="1"/>
</dbReference>
<keyword evidence="2" id="KW-0158">Chromosome</keyword>
<dbReference type="GO" id="GO:0000775">
    <property type="term" value="C:chromosome, centromeric region"/>
    <property type="evidence" value="ECO:0007669"/>
    <property type="project" value="UniProtKB-SubCell"/>
</dbReference>
<feature type="domain" description="SCD" evidence="4">
    <location>
        <begin position="286"/>
        <end position="371"/>
    </location>
</feature>
<evidence type="ECO:0000313" key="5">
    <source>
        <dbReference type="Proteomes" id="UP000515156"/>
    </source>
</evidence>
<keyword evidence="2" id="KW-0159">Chromosome partition</keyword>
<dbReference type="InterPro" id="IPR013721">
    <property type="entry name" value="STAG"/>
</dbReference>
<dbReference type="Pfam" id="PF08514">
    <property type="entry name" value="STAG"/>
    <property type="match status" value="1"/>
</dbReference>
<feature type="coiled-coil region" evidence="3">
    <location>
        <begin position="250"/>
        <end position="277"/>
    </location>
</feature>
<reference evidence="6" key="1">
    <citation type="submission" date="2025-08" db="UniProtKB">
        <authorList>
            <consortium name="RefSeq"/>
        </authorList>
    </citation>
    <scope>IDENTIFICATION</scope>
</reference>
<accession>A0A6P7Y0Z4</accession>
<dbReference type="GO" id="GO:0008278">
    <property type="term" value="C:cohesin complex"/>
    <property type="evidence" value="ECO:0007669"/>
    <property type="project" value="UniProtKB-UniRule"/>
</dbReference>
<gene>
    <name evidence="6" type="primary">LOC115468711</name>
</gene>
<comment type="function">
    <text evidence="2">Component of cohesin complex, a complex required for the cohesion of sister chromatids after DNA replication. The cohesin complex apparently forms a large proteinaceous ring within which sister chromatids can be trapped. At anaphase, the complex is cleaved and dissociates from chromatin, allowing sister chromatids to segregate.</text>
</comment>
<dbReference type="InterPro" id="IPR056396">
    <property type="entry name" value="HEAT_SCC3-SA"/>
</dbReference>
<dbReference type="Pfam" id="PF24571">
    <property type="entry name" value="HEAT_SCC3-SA"/>
    <property type="match status" value="1"/>
</dbReference>
<dbReference type="SUPFAM" id="SSF48371">
    <property type="entry name" value="ARM repeat"/>
    <property type="match status" value="1"/>
</dbReference>
<keyword evidence="2" id="KW-0132">Cell division</keyword>
<dbReference type="RefSeq" id="XP_030056489.1">
    <property type="nucleotide sequence ID" value="XM_030200629.1"/>
</dbReference>
<dbReference type="PANTHER" id="PTHR11199">
    <property type="entry name" value="STROMAL ANTIGEN"/>
    <property type="match status" value="1"/>
</dbReference>
<comment type="similarity">
    <text evidence="1 2">Belongs to the SCC3 family.</text>
</comment>
<comment type="subcellular location">
    <subcellularLocation>
        <location evidence="2">Nucleus</location>
    </subcellularLocation>
    <subcellularLocation>
        <location evidence="2">Chromosome</location>
    </subcellularLocation>
    <subcellularLocation>
        <location evidence="2">Chromosome</location>
        <location evidence="2">Centromere</location>
    </subcellularLocation>
</comment>